<dbReference type="EMBL" id="BGZK01002299">
    <property type="protein sequence ID" value="GBP92699.1"/>
    <property type="molecule type" value="Genomic_DNA"/>
</dbReference>
<protein>
    <submittedName>
        <fullName evidence="1">Uncharacterized protein</fullName>
    </submittedName>
</protein>
<proteinExistence type="predicted"/>
<dbReference type="Proteomes" id="UP000299102">
    <property type="component" value="Unassembled WGS sequence"/>
</dbReference>
<keyword evidence="2" id="KW-1185">Reference proteome</keyword>
<evidence type="ECO:0000313" key="1">
    <source>
        <dbReference type="EMBL" id="GBP92699.1"/>
    </source>
</evidence>
<comment type="caution">
    <text evidence="1">The sequence shown here is derived from an EMBL/GenBank/DDBJ whole genome shotgun (WGS) entry which is preliminary data.</text>
</comment>
<dbReference type="AlphaFoldDB" id="A0A4C2A0H4"/>
<evidence type="ECO:0000313" key="2">
    <source>
        <dbReference type="Proteomes" id="UP000299102"/>
    </source>
</evidence>
<gene>
    <name evidence="1" type="ORF">EVAR_69838_1</name>
</gene>
<name>A0A4C2A0H4_EUMVA</name>
<organism evidence="1 2">
    <name type="scientific">Eumeta variegata</name>
    <name type="common">Bagworm moth</name>
    <name type="synonym">Eumeta japonica</name>
    <dbReference type="NCBI Taxonomy" id="151549"/>
    <lineage>
        <taxon>Eukaryota</taxon>
        <taxon>Metazoa</taxon>
        <taxon>Ecdysozoa</taxon>
        <taxon>Arthropoda</taxon>
        <taxon>Hexapoda</taxon>
        <taxon>Insecta</taxon>
        <taxon>Pterygota</taxon>
        <taxon>Neoptera</taxon>
        <taxon>Endopterygota</taxon>
        <taxon>Lepidoptera</taxon>
        <taxon>Glossata</taxon>
        <taxon>Ditrysia</taxon>
        <taxon>Tineoidea</taxon>
        <taxon>Psychidae</taxon>
        <taxon>Oiketicinae</taxon>
        <taxon>Eumeta</taxon>
    </lineage>
</organism>
<accession>A0A4C2A0H4</accession>
<sequence length="139" mass="15346">MVLNISQQLSVAFGCSREAIFGWSRTARRPNVRALRLTTERDSGQTCPNSRLRRRPLGRVTNSILVLEASLTAQPTSQLHDLWPLTSGKRAGDFFIAVLRGKRACDPPKNRRSPPPMNSQRCVASSWIGIGCLMNEGVG</sequence>
<reference evidence="1 2" key="1">
    <citation type="journal article" date="2019" name="Commun. Biol.">
        <title>The bagworm genome reveals a unique fibroin gene that provides high tensile strength.</title>
        <authorList>
            <person name="Kono N."/>
            <person name="Nakamura H."/>
            <person name="Ohtoshi R."/>
            <person name="Tomita M."/>
            <person name="Numata K."/>
            <person name="Arakawa K."/>
        </authorList>
    </citation>
    <scope>NUCLEOTIDE SEQUENCE [LARGE SCALE GENOMIC DNA]</scope>
</reference>